<dbReference type="Proteomes" id="UP000533598">
    <property type="component" value="Unassembled WGS sequence"/>
</dbReference>
<evidence type="ECO:0000313" key="1">
    <source>
        <dbReference type="EMBL" id="MBB4678505.1"/>
    </source>
</evidence>
<evidence type="ECO:0008006" key="3">
    <source>
        <dbReference type="Google" id="ProtNLM"/>
    </source>
</evidence>
<dbReference type="RefSeq" id="WP_185004331.1">
    <property type="nucleotide sequence ID" value="NZ_BAAAUI010000036.1"/>
</dbReference>
<organism evidence="1 2">
    <name type="scientific">Crossiella cryophila</name>
    <dbReference type="NCBI Taxonomy" id="43355"/>
    <lineage>
        <taxon>Bacteria</taxon>
        <taxon>Bacillati</taxon>
        <taxon>Actinomycetota</taxon>
        <taxon>Actinomycetes</taxon>
        <taxon>Pseudonocardiales</taxon>
        <taxon>Pseudonocardiaceae</taxon>
        <taxon>Crossiella</taxon>
    </lineage>
</organism>
<accession>A0A7W7CC76</accession>
<reference evidence="1 2" key="1">
    <citation type="submission" date="2020-08" db="EMBL/GenBank/DDBJ databases">
        <title>Sequencing the genomes of 1000 actinobacteria strains.</title>
        <authorList>
            <person name="Klenk H.-P."/>
        </authorList>
    </citation>
    <scope>NUCLEOTIDE SEQUENCE [LARGE SCALE GENOMIC DNA]</scope>
    <source>
        <strain evidence="1 2">DSM 44230</strain>
    </source>
</reference>
<dbReference type="EMBL" id="JACHMH010000001">
    <property type="protein sequence ID" value="MBB4678505.1"/>
    <property type="molecule type" value="Genomic_DNA"/>
</dbReference>
<sequence>MTAPLRPLALNYPATRQLEVFAVDDDGALKVVWKSDNGTWNPPHPLSGRGFAGPGAPLSGVYYEPAGTLEVFRIGRGAAHGVWKAPHVQDQWRAPFQLAAFPAVTGDAHSVAVHYPPARTLEVFAVGDDGGVHATWKSPTVGWQPSFRLANASGQAPGGAPIAAAHFPPADTLEVFVAGGNEGIIGFWKAPHVQHNWQPPFTLPGTAGTVPQRAGIAALHFPPSQCLEVFYVDKRGALRSMRKPAGAAWQGPHRLSGDNFAPPGAAVTAVHYPSAGQLEVHVVDNLGRVCVQSKAGNGTWAPEPHPLTADHGLVKGAPLASAAYPVNDQLEVFAGDQSYFARILWKHHNGIWAPCLTPLGARTGAGPAPTLRGERVSQVSATPAFLDAGARGIDLGPSTTHNGRHWVFFGDVPRSGRGDGPAHDADAVAWASRLTPDQVSFELIRSGRYFAPITVRRPDGSLLVPLTDQTPTGAFSHGEHAYVFYLIFDKPDASGYKEPNAYLTRTANPGDGKPFEQVFRWGENEFWQVAPTVVDNAAFDDLPSDTGRGLVLLGGGVTDGNQAAVHLAWLPLTPGQAPSAGEIRYHRGAQGWSPPGEPAGMQPLWLRPPGYTSVSLTYVAQAQRWIALYSNASPFGIGGENRPRDPVVARVASRPTGPWSAEIEIFNPCRDGAYARYMHWPGIDTLDEQDPSGLRDGTGWAYGAFILEPLTQWHPADRSVTLHYLLSTSRPYQVMHMRTRFPVG</sequence>
<dbReference type="Gene3D" id="2.120.10.70">
    <property type="entry name" value="Fucose-specific lectin"/>
    <property type="match status" value="2"/>
</dbReference>
<dbReference type="SUPFAM" id="SSF89372">
    <property type="entry name" value="Fucose-specific lectin"/>
    <property type="match status" value="2"/>
</dbReference>
<evidence type="ECO:0000313" key="2">
    <source>
        <dbReference type="Proteomes" id="UP000533598"/>
    </source>
</evidence>
<dbReference type="AlphaFoldDB" id="A0A7W7CC76"/>
<proteinExistence type="predicted"/>
<protein>
    <recommendedName>
        <fullName evidence="3">DUF4185 domain-containing protein</fullName>
    </recommendedName>
</protein>
<comment type="caution">
    <text evidence="1">The sequence shown here is derived from an EMBL/GenBank/DDBJ whole genome shotgun (WGS) entry which is preliminary data.</text>
</comment>
<keyword evidence="2" id="KW-1185">Reference proteome</keyword>
<name>A0A7W7CC76_9PSEU</name>
<gene>
    <name evidence="1" type="ORF">HNR67_004623</name>
</gene>